<dbReference type="STRING" id="913774.A0A0C3H241"/>
<dbReference type="AlphaFoldDB" id="A0A0C3H241"/>
<evidence type="ECO:0000313" key="3">
    <source>
        <dbReference type="Proteomes" id="UP000054321"/>
    </source>
</evidence>
<reference evidence="3" key="2">
    <citation type="submission" date="2015-01" db="EMBL/GenBank/DDBJ databases">
        <title>Evolutionary Origins and Diversification of the Mycorrhizal Mutualists.</title>
        <authorList>
            <consortium name="DOE Joint Genome Institute"/>
            <consortium name="Mycorrhizal Genomics Consortium"/>
            <person name="Kohler A."/>
            <person name="Kuo A."/>
            <person name="Nagy L.G."/>
            <person name="Floudas D."/>
            <person name="Copeland A."/>
            <person name="Barry K.W."/>
            <person name="Cichocki N."/>
            <person name="Veneault-Fourrey C."/>
            <person name="LaButti K."/>
            <person name="Lindquist E.A."/>
            <person name="Lipzen A."/>
            <person name="Lundell T."/>
            <person name="Morin E."/>
            <person name="Murat C."/>
            <person name="Riley R."/>
            <person name="Ohm R."/>
            <person name="Sun H."/>
            <person name="Tunlid A."/>
            <person name="Henrissat B."/>
            <person name="Grigoriev I.V."/>
            <person name="Hibbett D.S."/>
            <person name="Martin F."/>
        </authorList>
    </citation>
    <scope>NUCLEOTIDE SEQUENCE [LARGE SCALE GENOMIC DNA]</scope>
    <source>
        <strain evidence="3">Zn</strain>
    </source>
</reference>
<gene>
    <name evidence="2" type="ORF">OIDMADRAFT_18878</name>
</gene>
<sequence length="118" mass="12744">MARMAPALANHRIGSGKATWPKPGLRVEEHRRNDYVFLSSSPARPSSPKNFEAIPDKPTGLSAKPVLMPLLRPATSMHTTTIATVQGGSSKKTLGVKRSMTGWPSQKGNAFVPPTIKR</sequence>
<reference evidence="2 3" key="1">
    <citation type="submission" date="2014-04" db="EMBL/GenBank/DDBJ databases">
        <authorList>
            <consortium name="DOE Joint Genome Institute"/>
            <person name="Kuo A."/>
            <person name="Martino E."/>
            <person name="Perotto S."/>
            <person name="Kohler A."/>
            <person name="Nagy L.G."/>
            <person name="Floudas D."/>
            <person name="Copeland A."/>
            <person name="Barry K.W."/>
            <person name="Cichocki N."/>
            <person name="Veneault-Fourrey C."/>
            <person name="LaButti K."/>
            <person name="Lindquist E.A."/>
            <person name="Lipzen A."/>
            <person name="Lundell T."/>
            <person name="Morin E."/>
            <person name="Murat C."/>
            <person name="Sun H."/>
            <person name="Tunlid A."/>
            <person name="Henrissat B."/>
            <person name="Grigoriev I.V."/>
            <person name="Hibbett D.S."/>
            <person name="Martin F."/>
            <person name="Nordberg H.P."/>
            <person name="Cantor M.N."/>
            <person name="Hua S.X."/>
        </authorList>
    </citation>
    <scope>NUCLEOTIDE SEQUENCE [LARGE SCALE GENOMIC DNA]</scope>
    <source>
        <strain evidence="2 3">Zn</strain>
    </source>
</reference>
<dbReference type="HOGENOM" id="CLU_2078643_0_0_1"/>
<name>A0A0C3H241_OIDMZ</name>
<proteinExistence type="predicted"/>
<dbReference type="Proteomes" id="UP000054321">
    <property type="component" value="Unassembled WGS sequence"/>
</dbReference>
<feature type="region of interest" description="Disordered" evidence="1">
    <location>
        <begin position="38"/>
        <end position="59"/>
    </location>
</feature>
<feature type="non-terminal residue" evidence="2">
    <location>
        <position position="118"/>
    </location>
</feature>
<accession>A0A0C3H241</accession>
<dbReference type="OrthoDB" id="1470711at2759"/>
<dbReference type="EMBL" id="KN832875">
    <property type="protein sequence ID" value="KIN02216.1"/>
    <property type="molecule type" value="Genomic_DNA"/>
</dbReference>
<evidence type="ECO:0000256" key="1">
    <source>
        <dbReference type="SAM" id="MobiDB-lite"/>
    </source>
</evidence>
<feature type="region of interest" description="Disordered" evidence="1">
    <location>
        <begin position="86"/>
        <end position="118"/>
    </location>
</feature>
<evidence type="ECO:0000313" key="2">
    <source>
        <dbReference type="EMBL" id="KIN02216.1"/>
    </source>
</evidence>
<feature type="region of interest" description="Disordered" evidence="1">
    <location>
        <begin position="1"/>
        <end position="26"/>
    </location>
</feature>
<feature type="compositionally biased region" description="Polar residues" evidence="1">
    <location>
        <begin position="38"/>
        <end position="49"/>
    </location>
</feature>
<keyword evidence="3" id="KW-1185">Reference proteome</keyword>
<protein>
    <submittedName>
        <fullName evidence="2">Uncharacterized protein</fullName>
    </submittedName>
</protein>
<organism evidence="2 3">
    <name type="scientific">Oidiodendron maius (strain Zn)</name>
    <dbReference type="NCBI Taxonomy" id="913774"/>
    <lineage>
        <taxon>Eukaryota</taxon>
        <taxon>Fungi</taxon>
        <taxon>Dikarya</taxon>
        <taxon>Ascomycota</taxon>
        <taxon>Pezizomycotina</taxon>
        <taxon>Leotiomycetes</taxon>
        <taxon>Leotiomycetes incertae sedis</taxon>
        <taxon>Myxotrichaceae</taxon>
        <taxon>Oidiodendron</taxon>
    </lineage>
</organism>
<dbReference type="InParanoid" id="A0A0C3H241"/>